<feature type="region of interest" description="Disordered" evidence="5">
    <location>
        <begin position="157"/>
        <end position="181"/>
    </location>
</feature>
<evidence type="ECO:0000256" key="2">
    <source>
        <dbReference type="ARBA" id="ARBA00022630"/>
    </source>
</evidence>
<dbReference type="InterPro" id="IPR007867">
    <property type="entry name" value="GMC_OxRtase_C"/>
</dbReference>
<comment type="caution">
    <text evidence="8">The sequence shown here is derived from an EMBL/GenBank/DDBJ whole genome shotgun (WGS) entry which is preliminary data.</text>
</comment>
<evidence type="ECO:0000256" key="5">
    <source>
        <dbReference type="SAM" id="MobiDB-lite"/>
    </source>
</evidence>
<dbReference type="RefSeq" id="WP_317935320.1">
    <property type="nucleotide sequence ID" value="NZ_JAUBDH010000003.1"/>
</dbReference>
<feature type="region of interest" description="Disordered" evidence="5">
    <location>
        <begin position="78"/>
        <end position="97"/>
    </location>
</feature>
<evidence type="ECO:0000313" key="9">
    <source>
        <dbReference type="Proteomes" id="UP001280629"/>
    </source>
</evidence>
<protein>
    <submittedName>
        <fullName evidence="8">GMC family oxidoreductase</fullName>
    </submittedName>
</protein>
<evidence type="ECO:0000256" key="4">
    <source>
        <dbReference type="ARBA" id="ARBA00023002"/>
    </source>
</evidence>
<feature type="domain" description="Glucose-methanol-choline oxidoreductase C-terminal" evidence="7">
    <location>
        <begin position="436"/>
        <end position="559"/>
    </location>
</feature>
<evidence type="ECO:0000256" key="3">
    <source>
        <dbReference type="ARBA" id="ARBA00022827"/>
    </source>
</evidence>
<gene>
    <name evidence="8" type="ORF">QT716_06880</name>
</gene>
<dbReference type="PANTHER" id="PTHR46056:SF12">
    <property type="entry name" value="LONG-CHAIN-ALCOHOL OXIDASE"/>
    <property type="match status" value="1"/>
</dbReference>
<evidence type="ECO:0000313" key="8">
    <source>
        <dbReference type="EMBL" id="MDW0109779.1"/>
    </source>
</evidence>
<dbReference type="Pfam" id="PF05199">
    <property type="entry name" value="GMC_oxred_C"/>
    <property type="match status" value="1"/>
</dbReference>
<feature type="domain" description="Glucose-methanol-choline oxidoreductase N-terminal" evidence="6">
    <location>
        <begin position="202"/>
        <end position="334"/>
    </location>
</feature>
<dbReference type="PANTHER" id="PTHR46056">
    <property type="entry name" value="LONG-CHAIN-ALCOHOL OXIDASE"/>
    <property type="match status" value="1"/>
</dbReference>
<keyword evidence="3" id="KW-0274">FAD</keyword>
<keyword evidence="9" id="KW-1185">Reference proteome</keyword>
<keyword evidence="4" id="KW-0560">Oxidoreductase</keyword>
<feature type="compositionally biased region" description="Polar residues" evidence="5">
    <location>
        <begin position="78"/>
        <end position="95"/>
    </location>
</feature>
<dbReference type="SUPFAM" id="SSF51905">
    <property type="entry name" value="FAD/NAD(P)-binding domain"/>
    <property type="match status" value="1"/>
</dbReference>
<keyword evidence="2" id="KW-0285">Flavoprotein</keyword>
<dbReference type="Proteomes" id="UP001280629">
    <property type="component" value="Unassembled WGS sequence"/>
</dbReference>
<comment type="similarity">
    <text evidence="1">Belongs to the GMC oxidoreductase family.</text>
</comment>
<organism evidence="8 9">
    <name type="scientific">Sporosarcina aquimarina</name>
    <dbReference type="NCBI Taxonomy" id="114975"/>
    <lineage>
        <taxon>Bacteria</taxon>
        <taxon>Bacillati</taxon>
        <taxon>Bacillota</taxon>
        <taxon>Bacilli</taxon>
        <taxon>Bacillales</taxon>
        <taxon>Caryophanaceae</taxon>
        <taxon>Sporosarcina</taxon>
    </lineage>
</organism>
<dbReference type="InterPro" id="IPR000172">
    <property type="entry name" value="GMC_OxRdtase_N"/>
</dbReference>
<dbReference type="Pfam" id="PF00732">
    <property type="entry name" value="GMC_oxred_N"/>
    <property type="match status" value="1"/>
</dbReference>
<proteinExistence type="inferred from homology"/>
<accession>A0ABU4FYH3</accession>
<dbReference type="EMBL" id="JAUBDH010000003">
    <property type="protein sequence ID" value="MDW0109779.1"/>
    <property type="molecule type" value="Genomic_DNA"/>
</dbReference>
<dbReference type="InterPro" id="IPR036188">
    <property type="entry name" value="FAD/NAD-bd_sf"/>
</dbReference>
<evidence type="ECO:0000259" key="7">
    <source>
        <dbReference type="Pfam" id="PF05199"/>
    </source>
</evidence>
<sequence length="590" mass="65471">MAKMLPKTDAVIVGSGWAGGIAAAELSKKGYKVVGLERGKAQVREDFIGSKDELRYDSRKVMFQDLSKETLTIRNTTDEVASPNRSNDTNAINGTDTGGSGVHWNGMVYRWLPTDFEIHSKTVEKYGEKIIPKDMRLQDWGITYDELETYYDKFEKATGISGEPDPLRPGQRSDDYPTPPQKETEIIRTFTKAAKDLGYHPYRIASANLSEGYTNPDGETINGCVYCAFCESFGCDFGAKADPIATVLATASKTGNYELRNNAYAVRVIHENGKATGIKYVDTETGEEFIQPADLVVVSGFVFSNTRLMLLSEIGKPYNPKDETGVIGKSLTAHQRNLTHTRVRGFFDEKKFNRYAGTGALGVTMDDFNVEQLDHNKLDFLHGFCLRTSQRGDRPISNNHVPDGTPSWGPEFKEKSLFYANRRIDVQQQNGALPWRENYMDLDPSYTDIFGDPLLRVTSKFHDQDRNIVKYAHQRGKELLEQMGADYITVPDINEETEFDKTSLSDHTGGGVIMGENPETSAVNNYSQVWEMDNLFVVGASSFPHLSSSNPTATVGALAYRAAEGMIKFLENGGGQLIQNGKEATASTKG</sequence>
<name>A0ABU4FYH3_9BACL</name>
<reference evidence="8 9" key="1">
    <citation type="submission" date="2023-06" db="EMBL/GenBank/DDBJ databases">
        <title>Sporosarcina sp. nov., isolated from Korean traditional fermented seafood 'Jeotgal'.</title>
        <authorList>
            <person name="Yang A.-I."/>
            <person name="Shin N.-R."/>
        </authorList>
    </citation>
    <scope>NUCLEOTIDE SEQUENCE [LARGE SCALE GENOMIC DNA]</scope>
    <source>
        <strain evidence="8 9">KCTC3840</strain>
    </source>
</reference>
<dbReference type="Gene3D" id="3.50.50.60">
    <property type="entry name" value="FAD/NAD(P)-binding domain"/>
    <property type="match status" value="2"/>
</dbReference>
<dbReference type="SUPFAM" id="SSF54373">
    <property type="entry name" value="FAD-linked reductases, C-terminal domain"/>
    <property type="match status" value="1"/>
</dbReference>
<evidence type="ECO:0000259" key="6">
    <source>
        <dbReference type="Pfam" id="PF00732"/>
    </source>
</evidence>
<evidence type="ECO:0000256" key="1">
    <source>
        <dbReference type="ARBA" id="ARBA00010790"/>
    </source>
</evidence>